<dbReference type="Proteomes" id="UP000494216">
    <property type="component" value="Unassembled WGS sequence"/>
</dbReference>
<reference evidence="1 2" key="1">
    <citation type="submission" date="2020-02" db="EMBL/GenBank/DDBJ databases">
        <authorList>
            <person name="Hogendoorn C."/>
        </authorList>
    </citation>
    <scope>NUCLEOTIDE SEQUENCE [LARGE SCALE GENOMIC DNA]</scope>
    <source>
        <strain evidence="1">METHB21</strain>
    </source>
</reference>
<comment type="caution">
    <text evidence="1">The sequence shown here is derived from an EMBL/GenBank/DDBJ whole genome shotgun (WGS) entry which is preliminary data.</text>
</comment>
<protein>
    <submittedName>
        <fullName evidence="1">Uncharacterized protein</fullName>
    </submittedName>
</protein>
<name>A0A8S0X3D2_9GAMM</name>
<organism evidence="1 2">
    <name type="scientific">Candidatus Methylobacter favarea</name>
    <dbReference type="NCBI Taxonomy" id="2707345"/>
    <lineage>
        <taxon>Bacteria</taxon>
        <taxon>Pseudomonadati</taxon>
        <taxon>Pseudomonadota</taxon>
        <taxon>Gammaproteobacteria</taxon>
        <taxon>Methylococcales</taxon>
        <taxon>Methylococcaceae</taxon>
        <taxon>Methylobacter</taxon>
    </lineage>
</organism>
<keyword evidence="2" id="KW-1185">Reference proteome</keyword>
<proteinExistence type="predicted"/>
<accession>A0A8S0X3D2</accession>
<evidence type="ECO:0000313" key="1">
    <source>
        <dbReference type="EMBL" id="CAA9892644.1"/>
    </source>
</evidence>
<dbReference type="AlphaFoldDB" id="A0A8S0X3D2"/>
<gene>
    <name evidence="1" type="ORF">METHB2_780002</name>
</gene>
<dbReference type="EMBL" id="CADCXN010000111">
    <property type="protein sequence ID" value="CAA9892644.1"/>
    <property type="molecule type" value="Genomic_DNA"/>
</dbReference>
<sequence length="49" mass="5355">MVLQEGLESPLPDETGILYISPLKGLSNDIHKNLELPLRNRLAAGRSGQ</sequence>
<evidence type="ECO:0000313" key="2">
    <source>
        <dbReference type="Proteomes" id="UP000494216"/>
    </source>
</evidence>